<protein>
    <recommendedName>
        <fullName evidence="4">ASCH domain-containing protein</fullName>
    </recommendedName>
</protein>
<dbReference type="PATRIC" id="fig|266128.3.peg.55"/>
<name>A0A0R0C5F2_9GAMM</name>
<gene>
    <name evidence="2" type="ORF">ABB25_00255</name>
</gene>
<evidence type="ECO:0008006" key="4">
    <source>
        <dbReference type="Google" id="ProtNLM"/>
    </source>
</evidence>
<proteinExistence type="predicted"/>
<dbReference type="STRING" id="266128.ABB25_00255"/>
<keyword evidence="3" id="KW-1185">Reference proteome</keyword>
<evidence type="ECO:0000256" key="1">
    <source>
        <dbReference type="SAM" id="MobiDB-lite"/>
    </source>
</evidence>
<evidence type="ECO:0000313" key="3">
    <source>
        <dbReference type="Proteomes" id="UP000051254"/>
    </source>
</evidence>
<dbReference type="Proteomes" id="UP000051254">
    <property type="component" value="Unassembled WGS sequence"/>
</dbReference>
<evidence type="ECO:0000313" key="2">
    <source>
        <dbReference type="EMBL" id="KRG61060.1"/>
    </source>
</evidence>
<feature type="region of interest" description="Disordered" evidence="1">
    <location>
        <begin position="1"/>
        <end position="28"/>
    </location>
</feature>
<reference evidence="2 3" key="1">
    <citation type="submission" date="2015-05" db="EMBL/GenBank/DDBJ databases">
        <title>Genome sequencing and analysis of members of genus Stenotrophomonas.</title>
        <authorList>
            <person name="Patil P.P."/>
            <person name="Midha S."/>
            <person name="Patil P.B."/>
        </authorList>
    </citation>
    <scope>NUCLEOTIDE SEQUENCE [LARGE SCALE GENOMIC DNA]</scope>
    <source>
        <strain evidence="2 3">DSM 17805</strain>
    </source>
</reference>
<accession>A0A0R0C5F2</accession>
<organism evidence="2 3">
    <name type="scientific">Stenotrophomonas koreensis</name>
    <dbReference type="NCBI Taxonomy" id="266128"/>
    <lineage>
        <taxon>Bacteria</taxon>
        <taxon>Pseudomonadati</taxon>
        <taxon>Pseudomonadota</taxon>
        <taxon>Gammaproteobacteria</taxon>
        <taxon>Lysobacterales</taxon>
        <taxon>Lysobacteraceae</taxon>
        <taxon>Stenotrophomonas</taxon>
    </lineage>
</organism>
<dbReference type="EMBL" id="LDJH01000001">
    <property type="protein sequence ID" value="KRG61060.1"/>
    <property type="molecule type" value="Genomic_DNA"/>
</dbReference>
<dbReference type="AlphaFoldDB" id="A0A0R0C5F2"/>
<sequence length="137" mass="15174">MDGHRALSRRPLSAQRQQRRAATQGKTMVATDANASALPILGFAEPVFAAGRNTSVRRGTRWLGVMRVRLQLADGQLSAALPLQTRLCRFDQLSDAELAFEHDPACRTRAGLLATLQRHYPGFAPGEWVTVCDFWLD</sequence>
<comment type="caution">
    <text evidence="2">The sequence shown here is derived from an EMBL/GenBank/DDBJ whole genome shotgun (WGS) entry which is preliminary data.</text>
</comment>